<evidence type="ECO:0008006" key="6">
    <source>
        <dbReference type="Google" id="ProtNLM"/>
    </source>
</evidence>
<comment type="caution">
    <text evidence="4">The sequence shown here is derived from an EMBL/GenBank/DDBJ whole genome shotgun (WGS) entry which is preliminary data.</text>
</comment>
<organism evidence="4 5">
    <name type="scientific">Colletotrichum gloeosporioides</name>
    <name type="common">Anthracnose fungus</name>
    <name type="synonym">Glomerella cingulata</name>
    <dbReference type="NCBI Taxonomy" id="474922"/>
    <lineage>
        <taxon>Eukaryota</taxon>
        <taxon>Fungi</taxon>
        <taxon>Dikarya</taxon>
        <taxon>Ascomycota</taxon>
        <taxon>Pezizomycotina</taxon>
        <taxon>Sordariomycetes</taxon>
        <taxon>Hypocreomycetidae</taxon>
        <taxon>Glomerellales</taxon>
        <taxon>Glomerellaceae</taxon>
        <taxon>Colletotrichum</taxon>
        <taxon>Colletotrichum gloeosporioides species complex</taxon>
    </lineage>
</organism>
<reference evidence="4" key="2">
    <citation type="submission" date="2020-03" db="EMBL/GenBank/DDBJ databases">
        <authorList>
            <person name="Fu F.-F."/>
            <person name="Chen J."/>
        </authorList>
    </citation>
    <scope>NUCLEOTIDE SEQUENCE</scope>
    <source>
        <strain evidence="4">Lc1</strain>
    </source>
</reference>
<keyword evidence="2 3" id="KW-0040">ANK repeat</keyword>
<dbReference type="InterPro" id="IPR036770">
    <property type="entry name" value="Ankyrin_rpt-contain_sf"/>
</dbReference>
<dbReference type="SUPFAM" id="SSF48403">
    <property type="entry name" value="Ankyrin repeat"/>
    <property type="match status" value="1"/>
</dbReference>
<evidence type="ECO:0000256" key="2">
    <source>
        <dbReference type="ARBA" id="ARBA00023043"/>
    </source>
</evidence>
<proteinExistence type="predicted"/>
<evidence type="ECO:0000256" key="1">
    <source>
        <dbReference type="ARBA" id="ARBA00022737"/>
    </source>
</evidence>
<reference evidence="4" key="1">
    <citation type="journal article" date="2020" name="Phytopathology">
        <title>Genome sequence and comparative analysis of Colletotrichum gloeosporioides isolated from Liriodendron leaves.</title>
        <authorList>
            <person name="Fu F.F."/>
            <person name="Hao Z."/>
            <person name="Wang P."/>
            <person name="Lu Y."/>
            <person name="Xue L.J."/>
            <person name="Wei G."/>
            <person name="Tian Y."/>
            <person name="Baishi H."/>
            <person name="Xu H."/>
            <person name="Shi J."/>
            <person name="Cheng T."/>
            <person name="Wang G."/>
            <person name="Yi Y."/>
            <person name="Chen J."/>
        </authorList>
    </citation>
    <scope>NUCLEOTIDE SEQUENCE</scope>
    <source>
        <strain evidence="4">Lc1</strain>
    </source>
</reference>
<name>A0A8H4FGH0_COLGL</name>
<sequence length="636" mass="70854">MAMAKAPQLVPEIWLEISRHLDNRSEIAALAQVNKFLHSIFQAELYRPAVAEKAPEITVVAAAAGNLETLQVAAKFGADLDNFYPLKPARSVKDIMYPAPPGWGTPLHLAAYHGHYNAVKWLISQEFDGRSRESEYPAWTPLHHAICGGHTSVAKLLLSAGASDKLIVPVGSKFYLKNCDCDNGEADEDESVIDDSSDYADHPFLGQSGHQIKDRHPFGFFITDIHPIHTAAASGNIPLVSYLIREKDVDVDRLDDNHATPLYHAIAAKQASLVLYLLDLDFGVDIAKPRQLRVDRDFFVSHHNALDFALAHDVGSCRVILNRGEATWIENIDDEGLSHYKSTLRTSLAEFTMQLRHPENVFTLRSYIDRGDEDIPRIFTSMLPTFCQATLDDVHMCGLGDGWLRFFRAEMQLSFLIACIAIEIHDEDLGVFREAGSFLENGGFGMDSLLPREHLFQLMQLCAQVEHNALPQELHPDSDHVDTLSQCPIGTLALVFMMATRPWLDMEYTARRVSMLLSDGAKVTLDDRRLLACSPMVLLLNRMMDDPFFTFRSLSTDPSCVGLVCGLGEAGGWIPITNGTAEDLGPVIDELIDTLPEAEGRWLFEETESSMPDTTQKLFLAALERKGRRHRSSSTT</sequence>
<dbReference type="InterPro" id="IPR002110">
    <property type="entry name" value="Ankyrin_rpt"/>
</dbReference>
<feature type="repeat" description="ANK" evidence="3">
    <location>
        <begin position="137"/>
        <end position="163"/>
    </location>
</feature>
<dbReference type="GeneID" id="69017963"/>
<evidence type="ECO:0000313" key="5">
    <source>
        <dbReference type="Proteomes" id="UP000613401"/>
    </source>
</evidence>
<dbReference type="Pfam" id="PF12796">
    <property type="entry name" value="Ank_2"/>
    <property type="match status" value="2"/>
</dbReference>
<evidence type="ECO:0000256" key="3">
    <source>
        <dbReference type="PROSITE-ProRule" id="PRU00023"/>
    </source>
</evidence>
<dbReference type="PANTHER" id="PTHR24198:SF165">
    <property type="entry name" value="ANKYRIN REPEAT-CONTAINING PROTEIN-RELATED"/>
    <property type="match status" value="1"/>
</dbReference>
<dbReference type="PANTHER" id="PTHR24198">
    <property type="entry name" value="ANKYRIN REPEAT AND PROTEIN KINASE DOMAIN-CONTAINING PROTEIN"/>
    <property type="match status" value="1"/>
</dbReference>
<feature type="repeat" description="ANK" evidence="3">
    <location>
        <begin position="105"/>
        <end position="134"/>
    </location>
</feature>
<dbReference type="Proteomes" id="UP000613401">
    <property type="component" value="Unassembled WGS sequence"/>
</dbReference>
<dbReference type="SMART" id="SM00248">
    <property type="entry name" value="ANK"/>
    <property type="match status" value="4"/>
</dbReference>
<keyword evidence="1" id="KW-0677">Repeat</keyword>
<gene>
    <name evidence="4" type="ORF">GCG54_00010836</name>
</gene>
<dbReference type="EMBL" id="WVTB01000069">
    <property type="protein sequence ID" value="KAF3801155.1"/>
    <property type="molecule type" value="Genomic_DNA"/>
</dbReference>
<dbReference type="PROSITE" id="PS50297">
    <property type="entry name" value="ANK_REP_REGION"/>
    <property type="match status" value="1"/>
</dbReference>
<dbReference type="PROSITE" id="PS50088">
    <property type="entry name" value="ANK_REPEAT"/>
    <property type="match status" value="2"/>
</dbReference>
<accession>A0A8H4FGH0</accession>
<dbReference type="AlphaFoldDB" id="A0A8H4FGH0"/>
<dbReference type="RefSeq" id="XP_045260314.1">
    <property type="nucleotide sequence ID" value="XM_045410749.1"/>
</dbReference>
<protein>
    <recommendedName>
        <fullName evidence="6">Ankyrin repeat protein</fullName>
    </recommendedName>
</protein>
<evidence type="ECO:0000313" key="4">
    <source>
        <dbReference type="EMBL" id="KAF3801155.1"/>
    </source>
</evidence>
<keyword evidence="5" id="KW-1185">Reference proteome</keyword>
<dbReference type="Gene3D" id="1.25.40.20">
    <property type="entry name" value="Ankyrin repeat-containing domain"/>
    <property type="match status" value="2"/>
</dbReference>